<evidence type="ECO:0000313" key="2">
    <source>
        <dbReference type="EMBL" id="KAF3589206.1"/>
    </source>
</evidence>
<feature type="compositionally biased region" description="Polar residues" evidence="1">
    <location>
        <begin position="66"/>
        <end position="75"/>
    </location>
</feature>
<dbReference type="EMBL" id="QGKX02000088">
    <property type="protein sequence ID" value="KAF3589206.1"/>
    <property type="molecule type" value="Genomic_DNA"/>
</dbReference>
<name>A0A8S9S996_BRACR</name>
<protein>
    <submittedName>
        <fullName evidence="2">Uncharacterized protein</fullName>
    </submittedName>
</protein>
<evidence type="ECO:0000313" key="3">
    <source>
        <dbReference type="Proteomes" id="UP000712600"/>
    </source>
</evidence>
<feature type="compositionally biased region" description="Pro residues" evidence="1">
    <location>
        <begin position="36"/>
        <end position="46"/>
    </location>
</feature>
<accession>A0A8S9S996</accession>
<feature type="region of interest" description="Disordered" evidence="1">
    <location>
        <begin position="19"/>
        <end position="75"/>
    </location>
</feature>
<sequence>MLVVLNHRRPGAKRILLRLDPGGFKSNDQSVSAPGSPRPAPDPPPVTVSKTTHRGVPRPPLVNFNEEPTPNPNRRMSYQIRRIASPRQSELLHFLGGDKKILNRREASLENRHPKKQEPPTPYPSYQPETSYQPQ</sequence>
<evidence type="ECO:0000256" key="1">
    <source>
        <dbReference type="SAM" id="MobiDB-lite"/>
    </source>
</evidence>
<proteinExistence type="predicted"/>
<organism evidence="2 3">
    <name type="scientific">Brassica cretica</name>
    <name type="common">Mustard</name>
    <dbReference type="NCBI Taxonomy" id="69181"/>
    <lineage>
        <taxon>Eukaryota</taxon>
        <taxon>Viridiplantae</taxon>
        <taxon>Streptophyta</taxon>
        <taxon>Embryophyta</taxon>
        <taxon>Tracheophyta</taxon>
        <taxon>Spermatophyta</taxon>
        <taxon>Magnoliopsida</taxon>
        <taxon>eudicotyledons</taxon>
        <taxon>Gunneridae</taxon>
        <taxon>Pentapetalae</taxon>
        <taxon>rosids</taxon>
        <taxon>malvids</taxon>
        <taxon>Brassicales</taxon>
        <taxon>Brassicaceae</taxon>
        <taxon>Brassiceae</taxon>
        <taxon>Brassica</taxon>
    </lineage>
</organism>
<dbReference type="AlphaFoldDB" id="A0A8S9S996"/>
<feature type="region of interest" description="Disordered" evidence="1">
    <location>
        <begin position="103"/>
        <end position="135"/>
    </location>
</feature>
<reference evidence="2" key="1">
    <citation type="submission" date="2019-12" db="EMBL/GenBank/DDBJ databases">
        <title>Genome sequencing and annotation of Brassica cretica.</title>
        <authorList>
            <person name="Studholme D.J."/>
            <person name="Sarris P."/>
        </authorList>
    </citation>
    <scope>NUCLEOTIDE SEQUENCE</scope>
    <source>
        <strain evidence="2">PFS-109/04</strain>
        <tissue evidence="2">Leaf</tissue>
    </source>
</reference>
<feature type="compositionally biased region" description="Basic and acidic residues" evidence="1">
    <location>
        <begin position="103"/>
        <end position="118"/>
    </location>
</feature>
<gene>
    <name evidence="2" type="ORF">F2Q69_00030180</name>
</gene>
<dbReference type="Proteomes" id="UP000712600">
    <property type="component" value="Unassembled WGS sequence"/>
</dbReference>
<comment type="caution">
    <text evidence="2">The sequence shown here is derived from an EMBL/GenBank/DDBJ whole genome shotgun (WGS) entry which is preliminary data.</text>
</comment>